<evidence type="ECO:0000256" key="2">
    <source>
        <dbReference type="ARBA" id="ARBA00006311"/>
    </source>
</evidence>
<name>A0ABR0B388_9CRUS</name>
<comment type="caution">
    <text evidence="5">The sequence shown here is derived from an EMBL/GenBank/DDBJ whole genome shotgun (WGS) entry which is preliminary data.</text>
</comment>
<dbReference type="EMBL" id="JAOYFB010000040">
    <property type="protein sequence ID" value="KAK4036116.1"/>
    <property type="molecule type" value="Genomic_DNA"/>
</dbReference>
<proteinExistence type="inferred from homology"/>
<dbReference type="PANTHER" id="PTHR14024">
    <property type="entry name" value="PERILIPIN"/>
    <property type="match status" value="1"/>
</dbReference>
<reference evidence="5 6" key="1">
    <citation type="journal article" date="2023" name="Nucleic Acids Res.">
        <title>The hologenome of Daphnia magna reveals possible DNA methylation and microbiome-mediated evolution of the host genome.</title>
        <authorList>
            <person name="Chaturvedi A."/>
            <person name="Li X."/>
            <person name="Dhandapani V."/>
            <person name="Marshall H."/>
            <person name="Kissane S."/>
            <person name="Cuenca-Cambronero M."/>
            <person name="Asole G."/>
            <person name="Calvet F."/>
            <person name="Ruiz-Romero M."/>
            <person name="Marangio P."/>
            <person name="Guigo R."/>
            <person name="Rago D."/>
            <person name="Mirbahai L."/>
            <person name="Eastwood N."/>
            <person name="Colbourne J.K."/>
            <person name="Zhou J."/>
            <person name="Mallon E."/>
            <person name="Orsini L."/>
        </authorList>
    </citation>
    <scope>NUCLEOTIDE SEQUENCE [LARGE SCALE GENOMIC DNA]</scope>
    <source>
        <strain evidence="5">LRV0_1</strain>
    </source>
</reference>
<dbReference type="PANTHER" id="PTHR14024:SF49">
    <property type="entry name" value="LIPID STORAGE DROPLETS SURFACE-BINDING PROTEIN 1"/>
    <property type="match status" value="1"/>
</dbReference>
<dbReference type="InterPro" id="IPR004279">
    <property type="entry name" value="Perilipin"/>
</dbReference>
<keyword evidence="3" id="KW-0551">Lipid droplet</keyword>
<dbReference type="Proteomes" id="UP001234178">
    <property type="component" value="Unassembled WGS sequence"/>
</dbReference>
<evidence type="ECO:0000313" key="5">
    <source>
        <dbReference type="EMBL" id="KAK4036116.1"/>
    </source>
</evidence>
<evidence type="ECO:0000256" key="4">
    <source>
        <dbReference type="SAM" id="MobiDB-lite"/>
    </source>
</evidence>
<organism evidence="5 6">
    <name type="scientific">Daphnia magna</name>
    <dbReference type="NCBI Taxonomy" id="35525"/>
    <lineage>
        <taxon>Eukaryota</taxon>
        <taxon>Metazoa</taxon>
        <taxon>Ecdysozoa</taxon>
        <taxon>Arthropoda</taxon>
        <taxon>Crustacea</taxon>
        <taxon>Branchiopoda</taxon>
        <taxon>Diplostraca</taxon>
        <taxon>Cladocera</taxon>
        <taxon>Anomopoda</taxon>
        <taxon>Daphniidae</taxon>
        <taxon>Daphnia</taxon>
    </lineage>
</organism>
<protein>
    <recommendedName>
        <fullName evidence="7">Lipid storage droplets surface-binding protein</fullName>
    </recommendedName>
</protein>
<feature type="region of interest" description="Disordered" evidence="4">
    <location>
        <begin position="1"/>
        <end position="26"/>
    </location>
</feature>
<evidence type="ECO:0000313" key="6">
    <source>
        <dbReference type="Proteomes" id="UP001234178"/>
    </source>
</evidence>
<dbReference type="Pfam" id="PF03036">
    <property type="entry name" value="Perilipin"/>
    <property type="match status" value="1"/>
</dbReference>
<keyword evidence="6" id="KW-1185">Reference proteome</keyword>
<feature type="compositionally biased region" description="Basic residues" evidence="4">
    <location>
        <begin position="1"/>
        <end position="11"/>
    </location>
</feature>
<comment type="subcellular location">
    <subcellularLocation>
        <location evidence="1">Lipid droplet</location>
    </subcellularLocation>
</comment>
<evidence type="ECO:0008006" key="7">
    <source>
        <dbReference type="Google" id="ProtNLM"/>
    </source>
</evidence>
<comment type="similarity">
    <text evidence="2">Belongs to the perilipin family.</text>
</comment>
<accession>A0ABR0B388</accession>
<evidence type="ECO:0000256" key="3">
    <source>
        <dbReference type="ARBA" id="ARBA00022677"/>
    </source>
</evidence>
<evidence type="ECO:0000256" key="1">
    <source>
        <dbReference type="ARBA" id="ARBA00004502"/>
    </source>
</evidence>
<sequence length="397" mass="44208">MHHKYRLKGKRNIRDKPIEPDTSETSNIMVQSETPQMPEFLSRVANLPVVHSAMDYASDTYMKAKDSSPSLIKKTWTTAEDTINFAASRVLPIVQNTFERPIHAVDTLACKTLNKVEETLPVVTKTPEEIMTNTRSYVNDKLQPVQSGVSSAVNVVSGATDRLLNNRLGRFTLNTVEFSISTVHDFIDYLIPPITGEAVIDSPVVPAKPSGQIMWTIRRSFDALIKVQNRLLSRAQQTLYHQACNALVAIGGLVDLLGWIQLNWQELMVKSVSVKLHEVATYYRGSADGERKGQSNWFDDVVFLASYFTNQCVGYIRGAINATIGILDSQPVRALRLQLSLALAATLDFATEVVQTLTSDNMLERTEKFLQAEFPLVLNALVAAKNMVISPPKEKVQ</sequence>
<gene>
    <name evidence="5" type="ORF">OUZ56_028182</name>
</gene>